<dbReference type="RefSeq" id="WP_055098138.1">
    <property type="nucleotide sequence ID" value="NZ_JRLF01000015.1"/>
</dbReference>
<comment type="caution">
    <text evidence="3">The sequence shown here is derived from an EMBL/GenBank/DDBJ whole genome shotgun (WGS) entry which is preliminary data.</text>
</comment>
<dbReference type="STRING" id="362413.RC62_2567"/>
<dbReference type="PANTHER" id="PTHR46401">
    <property type="entry name" value="GLYCOSYLTRANSFERASE WBBK-RELATED"/>
    <property type="match status" value="1"/>
</dbReference>
<dbReference type="GO" id="GO:0009103">
    <property type="term" value="P:lipopolysaccharide biosynthetic process"/>
    <property type="evidence" value="ECO:0007669"/>
    <property type="project" value="TreeGrafter"/>
</dbReference>
<name>A0A0Q0S2A9_9FLAO</name>
<dbReference type="Proteomes" id="UP000050443">
    <property type="component" value="Unassembled WGS sequence"/>
</dbReference>
<dbReference type="CDD" id="cd03809">
    <property type="entry name" value="GT4_MtfB-like"/>
    <property type="match status" value="1"/>
</dbReference>
<dbReference type="EMBL" id="JRLF01000015">
    <property type="protein sequence ID" value="KQB37401.1"/>
    <property type="molecule type" value="Genomic_DNA"/>
</dbReference>
<dbReference type="PANTHER" id="PTHR46401:SF2">
    <property type="entry name" value="GLYCOSYLTRANSFERASE WBBK-RELATED"/>
    <property type="match status" value="1"/>
</dbReference>
<dbReference type="InterPro" id="IPR001296">
    <property type="entry name" value="Glyco_trans_1"/>
</dbReference>
<feature type="domain" description="Glycosyl transferase family 1" evidence="2">
    <location>
        <begin position="180"/>
        <end position="300"/>
    </location>
</feature>
<dbReference type="Gene3D" id="3.40.50.2000">
    <property type="entry name" value="Glycogen Phosphorylase B"/>
    <property type="match status" value="2"/>
</dbReference>
<evidence type="ECO:0000256" key="1">
    <source>
        <dbReference type="ARBA" id="ARBA00022679"/>
    </source>
</evidence>
<dbReference type="AlphaFoldDB" id="A0A0Q0S2A9"/>
<protein>
    <submittedName>
        <fullName evidence="3">Group 1 glycosyl transferase</fullName>
    </submittedName>
</protein>
<proteinExistence type="predicted"/>
<evidence type="ECO:0000259" key="2">
    <source>
        <dbReference type="Pfam" id="PF00534"/>
    </source>
</evidence>
<evidence type="ECO:0000313" key="3">
    <source>
        <dbReference type="EMBL" id="KQB37401.1"/>
    </source>
</evidence>
<dbReference type="Pfam" id="PF00534">
    <property type="entry name" value="Glycos_transf_1"/>
    <property type="match status" value="1"/>
</dbReference>
<dbReference type="GO" id="GO:0016757">
    <property type="term" value="F:glycosyltransferase activity"/>
    <property type="evidence" value="ECO:0007669"/>
    <property type="project" value="InterPro"/>
</dbReference>
<evidence type="ECO:0000313" key="4">
    <source>
        <dbReference type="Proteomes" id="UP000050443"/>
    </source>
</evidence>
<accession>A0A0Q0S2A9</accession>
<dbReference type="SUPFAM" id="SSF53756">
    <property type="entry name" value="UDP-Glycosyltransferase/glycogen phosphorylase"/>
    <property type="match status" value="1"/>
</dbReference>
<gene>
    <name evidence="3" type="ORF">RC62_2567</name>
</gene>
<keyword evidence="1 3" id="KW-0808">Transferase</keyword>
<sequence length="358" mass="41536">MAYQKSVFLETHNINNRAGGLGTFNYELIKGLSELEFDDLKLTLNASDIKLLESEFGKKFNYNKYSSLSRMKFFRIRKKYDLWHSVNQNIKVEPYTCKKYLLTIHDVNFTEEVSADINHKRNKLFLEKLNKATAITYISEFSKKQTHQYFDVPNVPEYVIYNGNPITSLIDTSSYVADVPVDKPFFYTIGDFIERKNYESIINMMKVIKDYNLIISGNNNKKYGEEIKKLINDNGLSNQVFLTGKVTNEGKQFFMKNCTAFLFPSIREGFGLPPIEAMSFGKPTFLSDKTSLPEIGGNAAKYWSNFDPEYMKTVLFEGLNHFENNKQECETIFKERAASFNWKTAAAEYLEVYRNILK</sequence>
<organism evidence="3 4">
    <name type="scientific">Flavobacterium aquidurense</name>
    <dbReference type="NCBI Taxonomy" id="362413"/>
    <lineage>
        <taxon>Bacteria</taxon>
        <taxon>Pseudomonadati</taxon>
        <taxon>Bacteroidota</taxon>
        <taxon>Flavobacteriia</taxon>
        <taxon>Flavobacteriales</taxon>
        <taxon>Flavobacteriaceae</taxon>
        <taxon>Flavobacterium</taxon>
    </lineage>
</organism>
<dbReference type="OrthoDB" id="9801609at2"/>
<reference evidence="3 4" key="1">
    <citation type="submission" date="2014-09" db="EMBL/GenBank/DDBJ databases">
        <title>Genome sequence of Flavobacterium aquidurense RC62.</title>
        <authorList>
            <person name="Kim J.F."/>
            <person name="Kwak M.-J."/>
        </authorList>
    </citation>
    <scope>NUCLEOTIDE SEQUENCE [LARGE SCALE GENOMIC DNA]</scope>
    <source>
        <strain evidence="3 4">RC62</strain>
    </source>
</reference>
<dbReference type="PATRIC" id="fig|362413.3.peg.2513"/>